<dbReference type="GO" id="GO:0004674">
    <property type="term" value="F:protein serine/threonine kinase activity"/>
    <property type="evidence" value="ECO:0007669"/>
    <property type="project" value="TreeGrafter"/>
</dbReference>
<dbReference type="PANTHER" id="PTHR44329">
    <property type="entry name" value="SERINE/THREONINE-PROTEIN KINASE TNNI3K-RELATED"/>
    <property type="match status" value="1"/>
</dbReference>
<dbReference type="VEuPathDB" id="FungiDB:AeMF1_002615"/>
<name>A0A6G0WR83_9STRA</name>
<feature type="domain" description="Protein kinase" evidence="2">
    <location>
        <begin position="44"/>
        <end position="321"/>
    </location>
</feature>
<dbReference type="PROSITE" id="PS50011">
    <property type="entry name" value="PROTEIN_KINASE_DOM"/>
    <property type="match status" value="1"/>
</dbReference>
<comment type="caution">
    <text evidence="3">The sequence shown here is derived from an EMBL/GenBank/DDBJ whole genome shotgun (WGS) entry which is preliminary data.</text>
</comment>
<evidence type="ECO:0000259" key="2">
    <source>
        <dbReference type="PROSITE" id="PS50011"/>
    </source>
</evidence>
<feature type="compositionally biased region" description="Polar residues" evidence="1">
    <location>
        <begin position="1"/>
        <end position="17"/>
    </location>
</feature>
<dbReference type="AlphaFoldDB" id="A0A6G0WR83"/>
<dbReference type="SUPFAM" id="SSF56112">
    <property type="entry name" value="Protein kinase-like (PK-like)"/>
    <property type="match status" value="1"/>
</dbReference>
<evidence type="ECO:0000313" key="3">
    <source>
        <dbReference type="EMBL" id="KAF0729927.1"/>
    </source>
</evidence>
<dbReference type="Gene3D" id="1.10.510.10">
    <property type="entry name" value="Transferase(Phosphotransferase) domain 1"/>
    <property type="match status" value="1"/>
</dbReference>
<dbReference type="Pfam" id="PF07714">
    <property type="entry name" value="PK_Tyr_Ser-Thr"/>
    <property type="match status" value="1"/>
</dbReference>
<dbReference type="GO" id="GO:0005524">
    <property type="term" value="F:ATP binding"/>
    <property type="evidence" value="ECO:0007669"/>
    <property type="project" value="InterPro"/>
</dbReference>
<sequence length="337" mass="37095">MGCSESKQVQARQVSSPSKKDSHTAATTDDIKVNWALYRALKQYRDNYFIGPDDVKAVTVLVSSNDMTTEVGFLNGQFVYLKSVASSADDQATARWSLMTEISSRASIHHPNIVGFKGFTIAPTKGLSCVTEYMEGGTLRSLLDDQQAFAKLTWAVEKINFAIDICTALCCLHKDNPQLIDSNIQASKVLLNRDHTCAKLSGSQTFRGRRDERLFIGYAGEFGWTAPEALLGDDVDSKGDVYSFGVLLTELDTGLLLYAGIRDTTPLPLLMNKLVSKQLRLTLSPGCPEEIAKIVNLCIGHDPHIRPSSDRVLEMLQNAKIQLNSLTKESVVEFCPP</sequence>
<accession>A0A6G0WR83</accession>
<feature type="region of interest" description="Disordered" evidence="1">
    <location>
        <begin position="1"/>
        <end position="25"/>
    </location>
</feature>
<dbReference type="PANTHER" id="PTHR44329:SF214">
    <property type="entry name" value="PROTEIN KINASE DOMAIN-CONTAINING PROTEIN"/>
    <property type="match status" value="1"/>
</dbReference>
<dbReference type="Proteomes" id="UP000481153">
    <property type="component" value="Unassembled WGS sequence"/>
</dbReference>
<evidence type="ECO:0000313" key="4">
    <source>
        <dbReference type="Proteomes" id="UP000481153"/>
    </source>
</evidence>
<protein>
    <recommendedName>
        <fullName evidence="2">Protein kinase domain-containing protein</fullName>
    </recommendedName>
</protein>
<organism evidence="3 4">
    <name type="scientific">Aphanomyces euteiches</name>
    <dbReference type="NCBI Taxonomy" id="100861"/>
    <lineage>
        <taxon>Eukaryota</taxon>
        <taxon>Sar</taxon>
        <taxon>Stramenopiles</taxon>
        <taxon>Oomycota</taxon>
        <taxon>Saprolegniomycetes</taxon>
        <taxon>Saprolegniales</taxon>
        <taxon>Verrucalvaceae</taxon>
        <taxon>Aphanomyces</taxon>
    </lineage>
</organism>
<dbReference type="InterPro" id="IPR000719">
    <property type="entry name" value="Prot_kinase_dom"/>
</dbReference>
<dbReference type="InterPro" id="IPR011009">
    <property type="entry name" value="Kinase-like_dom_sf"/>
</dbReference>
<keyword evidence="4" id="KW-1185">Reference proteome</keyword>
<dbReference type="EMBL" id="VJMJ01000159">
    <property type="protein sequence ID" value="KAF0729927.1"/>
    <property type="molecule type" value="Genomic_DNA"/>
</dbReference>
<dbReference type="Gene3D" id="3.30.200.20">
    <property type="entry name" value="Phosphorylase Kinase, domain 1"/>
    <property type="match status" value="1"/>
</dbReference>
<dbReference type="InterPro" id="IPR001245">
    <property type="entry name" value="Ser-Thr/Tyr_kinase_cat_dom"/>
</dbReference>
<dbReference type="InterPro" id="IPR051681">
    <property type="entry name" value="Ser/Thr_Kinases-Pseudokinases"/>
</dbReference>
<gene>
    <name evidence="3" type="ORF">Ae201684_012566</name>
</gene>
<reference evidence="3 4" key="1">
    <citation type="submission" date="2019-07" db="EMBL/GenBank/DDBJ databases">
        <title>Genomics analysis of Aphanomyces spp. identifies a new class of oomycete effector associated with host adaptation.</title>
        <authorList>
            <person name="Gaulin E."/>
        </authorList>
    </citation>
    <scope>NUCLEOTIDE SEQUENCE [LARGE SCALE GENOMIC DNA]</scope>
    <source>
        <strain evidence="3 4">ATCC 201684</strain>
    </source>
</reference>
<proteinExistence type="predicted"/>
<evidence type="ECO:0000256" key="1">
    <source>
        <dbReference type="SAM" id="MobiDB-lite"/>
    </source>
</evidence>